<comment type="caution">
    <text evidence="1">The sequence shown here is derived from an EMBL/GenBank/DDBJ whole genome shotgun (WGS) entry which is preliminary data.</text>
</comment>
<name>A0ABV9T7A3_9BACT</name>
<sequence length="238" mass="27461">MKSLFSYIGLTITLFLVSYQLSAQDFYKEKIPRNYYYQGGIGLGTMYADNGGSIRMFNVKVRPSLSGAVGRKISRLVDLKTYMGYQNFQSQDIDYFNPNVVNLWKEWGQAVESRGNVFYMDLMPTVNLFKSNSHTDRKDFNLYMGTGLGVLINFSNETRLENENRVTTSHDHFAAYIPVRGGISYRLDIYSDIAIEGSLMFTFSDHLDGNEGFNRFNDHLLNGQIIYRRYILSRKSMH</sequence>
<evidence type="ECO:0000313" key="1">
    <source>
        <dbReference type="EMBL" id="MFC4874636.1"/>
    </source>
</evidence>
<protein>
    <recommendedName>
        <fullName evidence="3">Outer membrane protein beta-barrel domain-containing protein</fullName>
    </recommendedName>
</protein>
<dbReference type="RefSeq" id="WP_377068676.1">
    <property type="nucleotide sequence ID" value="NZ_JBHSJJ010000020.1"/>
</dbReference>
<proteinExistence type="predicted"/>
<keyword evidence="2" id="KW-1185">Reference proteome</keyword>
<gene>
    <name evidence="1" type="ORF">ACFPFU_23235</name>
</gene>
<dbReference type="EMBL" id="JBHSJJ010000020">
    <property type="protein sequence ID" value="MFC4874636.1"/>
    <property type="molecule type" value="Genomic_DNA"/>
</dbReference>
<reference evidence="2" key="1">
    <citation type="journal article" date="2019" name="Int. J. Syst. Evol. Microbiol.">
        <title>The Global Catalogue of Microorganisms (GCM) 10K type strain sequencing project: providing services to taxonomists for standard genome sequencing and annotation.</title>
        <authorList>
            <consortium name="The Broad Institute Genomics Platform"/>
            <consortium name="The Broad Institute Genome Sequencing Center for Infectious Disease"/>
            <person name="Wu L."/>
            <person name="Ma J."/>
        </authorList>
    </citation>
    <scope>NUCLEOTIDE SEQUENCE [LARGE SCALE GENOMIC DNA]</scope>
    <source>
        <strain evidence="2">CGMCC 4.7466</strain>
    </source>
</reference>
<evidence type="ECO:0008006" key="3">
    <source>
        <dbReference type="Google" id="ProtNLM"/>
    </source>
</evidence>
<organism evidence="1 2">
    <name type="scientific">Negadavirga shengliensis</name>
    <dbReference type="NCBI Taxonomy" id="1389218"/>
    <lineage>
        <taxon>Bacteria</taxon>
        <taxon>Pseudomonadati</taxon>
        <taxon>Bacteroidota</taxon>
        <taxon>Cytophagia</taxon>
        <taxon>Cytophagales</taxon>
        <taxon>Cyclobacteriaceae</taxon>
        <taxon>Negadavirga</taxon>
    </lineage>
</organism>
<evidence type="ECO:0000313" key="2">
    <source>
        <dbReference type="Proteomes" id="UP001595818"/>
    </source>
</evidence>
<dbReference type="Proteomes" id="UP001595818">
    <property type="component" value="Unassembled WGS sequence"/>
</dbReference>
<accession>A0ABV9T7A3</accession>